<proteinExistence type="predicted"/>
<evidence type="ECO:0000313" key="4">
    <source>
        <dbReference type="Proteomes" id="UP000254340"/>
    </source>
</evidence>
<evidence type="ECO:0000313" key="3">
    <source>
        <dbReference type="EMBL" id="SXN31317.1"/>
    </source>
</evidence>
<dbReference type="EMBL" id="UGLH01000006">
    <property type="protein sequence ID" value="STT81528.1"/>
    <property type="molecule type" value="Genomic_DNA"/>
</dbReference>
<dbReference type="PROSITE" id="PS50943">
    <property type="entry name" value="HTH_CROC1"/>
    <property type="match status" value="1"/>
</dbReference>
<dbReference type="Pfam" id="PF01381">
    <property type="entry name" value="HTH_3"/>
    <property type="match status" value="1"/>
</dbReference>
<dbReference type="Gene3D" id="1.10.260.40">
    <property type="entry name" value="lambda repressor-like DNA-binding domains"/>
    <property type="match status" value="1"/>
</dbReference>
<feature type="domain" description="HTH cro/C1-type" evidence="1">
    <location>
        <begin position="4"/>
        <end position="63"/>
    </location>
</feature>
<organism evidence="2 4">
    <name type="scientific">Klebsiella pneumoniae</name>
    <dbReference type="NCBI Taxonomy" id="573"/>
    <lineage>
        <taxon>Bacteria</taxon>
        <taxon>Pseudomonadati</taxon>
        <taxon>Pseudomonadota</taxon>
        <taxon>Gammaproteobacteria</taxon>
        <taxon>Enterobacterales</taxon>
        <taxon>Enterobacteriaceae</taxon>
        <taxon>Klebsiella/Raoultella group</taxon>
        <taxon>Klebsiella</taxon>
        <taxon>Klebsiella pneumoniae complex</taxon>
    </lineage>
</organism>
<dbReference type="SUPFAM" id="SSF47413">
    <property type="entry name" value="lambda repressor-like DNA-binding domains"/>
    <property type="match status" value="1"/>
</dbReference>
<evidence type="ECO:0000313" key="5">
    <source>
        <dbReference type="Proteomes" id="UP000259975"/>
    </source>
</evidence>
<accession>A0A332N9H2</accession>
<protein>
    <submittedName>
        <fullName evidence="2">XRE family transcriptional regulator</fullName>
    </submittedName>
</protein>
<name>A0A332N9H2_KLEPN</name>
<dbReference type="Proteomes" id="UP000254340">
    <property type="component" value="Unassembled WGS sequence"/>
</dbReference>
<evidence type="ECO:0000259" key="1">
    <source>
        <dbReference type="PROSITE" id="PS50943"/>
    </source>
</evidence>
<reference evidence="3 5" key="2">
    <citation type="submission" date="2018-08" db="EMBL/GenBank/DDBJ databases">
        <authorList>
            <consortium name="Pathogen Informatics"/>
        </authorList>
    </citation>
    <scope>NUCLEOTIDE SEQUENCE [LARGE SCALE GENOMIC DNA]</scope>
    <source>
        <strain evidence="3 5">EuSCAPE_AT029</strain>
    </source>
</reference>
<dbReference type="EMBL" id="UKGE01000008">
    <property type="protein sequence ID" value="SXN31317.1"/>
    <property type="molecule type" value="Genomic_DNA"/>
</dbReference>
<dbReference type="GO" id="GO:0003677">
    <property type="term" value="F:DNA binding"/>
    <property type="evidence" value="ECO:0007669"/>
    <property type="project" value="InterPro"/>
</dbReference>
<dbReference type="InterPro" id="IPR010982">
    <property type="entry name" value="Lambda_DNA-bd_dom_sf"/>
</dbReference>
<gene>
    <name evidence="2" type="ORF">NCTC5047_02454</name>
    <name evidence="3" type="ORF">SAMEA3499901_02337</name>
</gene>
<dbReference type="Proteomes" id="UP000259975">
    <property type="component" value="Unassembled WGS sequence"/>
</dbReference>
<dbReference type="RefSeq" id="WP_004191589.1">
    <property type="nucleotide sequence ID" value="NZ_AP024173.1"/>
</dbReference>
<evidence type="ECO:0000313" key="2">
    <source>
        <dbReference type="EMBL" id="STT81528.1"/>
    </source>
</evidence>
<reference evidence="2 4" key="1">
    <citation type="submission" date="2018-06" db="EMBL/GenBank/DDBJ databases">
        <authorList>
            <consortium name="Pathogen Informatics"/>
            <person name="Doyle S."/>
        </authorList>
    </citation>
    <scope>NUCLEOTIDE SEQUENCE [LARGE SCALE GENOMIC DNA]</scope>
    <source>
        <strain evidence="2 4">NCTC5047</strain>
    </source>
</reference>
<dbReference type="InterPro" id="IPR001387">
    <property type="entry name" value="Cro/C1-type_HTH"/>
</dbReference>
<dbReference type="SMART" id="SM00530">
    <property type="entry name" value="HTH_XRE"/>
    <property type="match status" value="1"/>
</dbReference>
<dbReference type="AlphaFoldDB" id="A0A332N9H2"/>
<sequence>MNNLSKIRRRAGLTQRQIATELNLTAGAICHYENGKRDLSIEQCRKIVAALNKYGACVSIDDVFPPSKASAA</sequence>
<dbReference type="CDD" id="cd00093">
    <property type="entry name" value="HTH_XRE"/>
    <property type="match status" value="1"/>
</dbReference>